<reference evidence="2 3" key="1">
    <citation type="submission" date="2017-06" db="EMBL/GenBank/DDBJ databases">
        <title>Ant-infecting Ophiocordyceps genomes reveal a high diversity of potential behavioral manipulation genes and a possible major role for enterotoxins.</title>
        <authorList>
            <person name="De Bekker C."/>
            <person name="Evans H.C."/>
            <person name="Brachmann A."/>
            <person name="Hughes D.P."/>
        </authorList>
    </citation>
    <scope>NUCLEOTIDE SEQUENCE [LARGE SCALE GENOMIC DNA]</scope>
    <source>
        <strain evidence="2 3">1348a</strain>
    </source>
</reference>
<feature type="region of interest" description="Disordered" evidence="1">
    <location>
        <begin position="263"/>
        <end position="284"/>
    </location>
</feature>
<dbReference type="EMBL" id="NJEU01001890">
    <property type="protein sequence ID" value="PHH59522.1"/>
    <property type="molecule type" value="Genomic_DNA"/>
</dbReference>
<accession>A0A2C5XX33</accession>
<gene>
    <name evidence="2" type="ORF">CDD82_2448</name>
</gene>
<name>A0A2C5XX33_9HYPO</name>
<protein>
    <submittedName>
        <fullName evidence="2">Uncharacterized protein</fullName>
    </submittedName>
</protein>
<comment type="caution">
    <text evidence="2">The sequence shown here is derived from an EMBL/GenBank/DDBJ whole genome shotgun (WGS) entry which is preliminary data.</text>
</comment>
<feature type="compositionally biased region" description="Low complexity" evidence="1">
    <location>
        <begin position="275"/>
        <end position="284"/>
    </location>
</feature>
<keyword evidence="3" id="KW-1185">Reference proteome</keyword>
<sequence length="369" mass="42659">MAPAGETVVQRIATFPSQPRDPDPETYVAPSDTQLARKYELPPRRKVPNVALDRPEILANFTKGWNKAWNYTGEPYDILFDKARAFMGYCHRMGISESQYHAVFPQILDGRAADFYLYYIGPDRRWDEIYNLLNAHFNTNTNNSQYWTDWTSITFRGMQREFPDEKPQAVLEKMLDKLQRVQRALGQGSNGEQHLRAQVARACFGVPEFDLALVRQQETCEGFFADLRACLQVANVRQNQASQYYIDRRYTNNQRQNKFQGRLPYRTQGNSSFARPNRSSQNRRFNSRANKRCFVCKKEGCWSTNHRSDEVAQAKMQYLASCEDHDCELPWTEGGFDAFLSSYEGQDEMYESADEGPSISEEDGEQAAQ</sequence>
<evidence type="ECO:0000256" key="1">
    <source>
        <dbReference type="SAM" id="MobiDB-lite"/>
    </source>
</evidence>
<dbReference type="OrthoDB" id="4948765at2759"/>
<proteinExistence type="predicted"/>
<evidence type="ECO:0000313" key="3">
    <source>
        <dbReference type="Proteomes" id="UP000224854"/>
    </source>
</evidence>
<dbReference type="Proteomes" id="UP000224854">
    <property type="component" value="Unassembled WGS sequence"/>
</dbReference>
<feature type="region of interest" description="Disordered" evidence="1">
    <location>
        <begin position="346"/>
        <end position="369"/>
    </location>
</feature>
<dbReference type="AlphaFoldDB" id="A0A2C5XX33"/>
<evidence type="ECO:0000313" key="2">
    <source>
        <dbReference type="EMBL" id="PHH59522.1"/>
    </source>
</evidence>
<organism evidence="2 3">
    <name type="scientific">Ophiocordyceps australis</name>
    <dbReference type="NCBI Taxonomy" id="1399860"/>
    <lineage>
        <taxon>Eukaryota</taxon>
        <taxon>Fungi</taxon>
        <taxon>Dikarya</taxon>
        <taxon>Ascomycota</taxon>
        <taxon>Pezizomycotina</taxon>
        <taxon>Sordariomycetes</taxon>
        <taxon>Hypocreomycetidae</taxon>
        <taxon>Hypocreales</taxon>
        <taxon>Ophiocordycipitaceae</taxon>
        <taxon>Ophiocordyceps</taxon>
    </lineage>
</organism>